<dbReference type="InterPro" id="IPR011008">
    <property type="entry name" value="Dimeric_a/b-barrel"/>
</dbReference>
<evidence type="ECO:0000313" key="2">
    <source>
        <dbReference type="EMBL" id="SMO45679.1"/>
    </source>
</evidence>
<gene>
    <name evidence="2" type="ORF">SAMN06265218_10367</name>
</gene>
<dbReference type="RefSeq" id="WP_142713302.1">
    <property type="nucleotide sequence ID" value="NZ_FXTH01000003.1"/>
</dbReference>
<dbReference type="GO" id="GO:0043565">
    <property type="term" value="F:sequence-specific DNA binding"/>
    <property type="evidence" value="ECO:0007669"/>
    <property type="project" value="TreeGrafter"/>
</dbReference>
<dbReference type="AlphaFoldDB" id="A0A521BF25"/>
<dbReference type="Proteomes" id="UP000317593">
    <property type="component" value="Unassembled WGS sequence"/>
</dbReference>
<reference evidence="2 3" key="1">
    <citation type="submission" date="2017-05" db="EMBL/GenBank/DDBJ databases">
        <authorList>
            <person name="Varghese N."/>
            <person name="Submissions S."/>
        </authorList>
    </citation>
    <scope>NUCLEOTIDE SEQUENCE [LARGE SCALE GENOMIC DNA]</scope>
    <source>
        <strain evidence="2 3">DSM 21194</strain>
    </source>
</reference>
<dbReference type="GO" id="GO:0005829">
    <property type="term" value="C:cytosol"/>
    <property type="evidence" value="ECO:0007669"/>
    <property type="project" value="TreeGrafter"/>
</dbReference>
<dbReference type="Pfam" id="PF01037">
    <property type="entry name" value="AsnC_trans_reg"/>
    <property type="match status" value="1"/>
</dbReference>
<dbReference type="EMBL" id="FXTH01000003">
    <property type="protein sequence ID" value="SMO45679.1"/>
    <property type="molecule type" value="Genomic_DNA"/>
</dbReference>
<organism evidence="2 3">
    <name type="scientific">Fodinibius sediminis</name>
    <dbReference type="NCBI Taxonomy" id="1214077"/>
    <lineage>
        <taxon>Bacteria</taxon>
        <taxon>Pseudomonadati</taxon>
        <taxon>Balneolota</taxon>
        <taxon>Balneolia</taxon>
        <taxon>Balneolales</taxon>
        <taxon>Balneolaceae</taxon>
        <taxon>Fodinibius</taxon>
    </lineage>
</organism>
<accession>A0A521BF25</accession>
<proteinExistence type="predicted"/>
<dbReference type="PANTHER" id="PTHR30154">
    <property type="entry name" value="LEUCINE-RESPONSIVE REGULATORY PROTEIN"/>
    <property type="match status" value="1"/>
</dbReference>
<dbReference type="InterPro" id="IPR019887">
    <property type="entry name" value="Tscrpt_reg_AsnC/Lrp_C"/>
</dbReference>
<dbReference type="SUPFAM" id="SSF54909">
    <property type="entry name" value="Dimeric alpha+beta barrel"/>
    <property type="match status" value="1"/>
</dbReference>
<dbReference type="Gene3D" id="3.30.70.920">
    <property type="match status" value="1"/>
</dbReference>
<keyword evidence="3" id="KW-1185">Reference proteome</keyword>
<dbReference type="GO" id="GO:0043200">
    <property type="term" value="P:response to amino acid"/>
    <property type="evidence" value="ECO:0007669"/>
    <property type="project" value="TreeGrafter"/>
</dbReference>
<dbReference type="OrthoDB" id="9799041at2"/>
<evidence type="ECO:0000259" key="1">
    <source>
        <dbReference type="Pfam" id="PF01037"/>
    </source>
</evidence>
<protein>
    <submittedName>
        <fullName evidence="2">Transcriptional regulator, AsnC family</fullName>
    </submittedName>
</protein>
<evidence type="ECO:0000313" key="3">
    <source>
        <dbReference type="Proteomes" id="UP000317593"/>
    </source>
</evidence>
<sequence>MVTALVFITTERTRINEVAEKLVEIKGVSEVYSISGQYDLVAMIRVKENDEMAELITSQLAKVEGITDTETHIAFRTFSRHDLEHMFSIGFED</sequence>
<feature type="domain" description="Transcription regulator AsnC/Lrp ligand binding" evidence="1">
    <location>
        <begin position="6"/>
        <end position="77"/>
    </location>
</feature>
<name>A0A521BF25_9BACT</name>
<dbReference type="PANTHER" id="PTHR30154:SF34">
    <property type="entry name" value="TRANSCRIPTIONAL REGULATOR AZLB"/>
    <property type="match status" value="1"/>
</dbReference>